<evidence type="ECO:0000313" key="1">
    <source>
        <dbReference type="EMBL" id="OEJ69300.1"/>
    </source>
</evidence>
<accession>A0A1E5QB95</accession>
<name>A0A1E5QB95_9PROT</name>
<dbReference type="AlphaFoldDB" id="A0A1E5QB95"/>
<organism evidence="1 2">
    <name type="scientific">Magnetovibrio blakemorei</name>
    <dbReference type="NCBI Taxonomy" id="28181"/>
    <lineage>
        <taxon>Bacteria</taxon>
        <taxon>Pseudomonadati</taxon>
        <taxon>Pseudomonadota</taxon>
        <taxon>Alphaproteobacteria</taxon>
        <taxon>Rhodospirillales</taxon>
        <taxon>Magnetovibrionaceae</taxon>
        <taxon>Magnetovibrio</taxon>
    </lineage>
</organism>
<dbReference type="Proteomes" id="UP000095347">
    <property type="component" value="Unassembled WGS sequence"/>
</dbReference>
<sequence>MGLATLISALSFFIAMLALWLTSDIVKKVENQNEKFLRAHVATLRDEMREMDKMLHKTTRLAQQMEQGHAALAEGRTEHATAIRALQDQMILVSAKLDDLDQSIPQRYRVKPLKSDQKMSQKASIQ</sequence>
<keyword evidence="2" id="KW-1185">Reference proteome</keyword>
<protein>
    <submittedName>
        <fullName evidence="1">Uncharacterized protein</fullName>
    </submittedName>
</protein>
<dbReference type="EMBL" id="MCGG01000008">
    <property type="protein sequence ID" value="OEJ69300.1"/>
    <property type="molecule type" value="Genomic_DNA"/>
</dbReference>
<reference evidence="2" key="1">
    <citation type="submission" date="2016-07" db="EMBL/GenBank/DDBJ databases">
        <authorList>
            <person name="Florea S."/>
            <person name="Webb J.S."/>
            <person name="Jaromczyk J."/>
            <person name="Schardl C.L."/>
        </authorList>
    </citation>
    <scope>NUCLEOTIDE SEQUENCE [LARGE SCALE GENOMIC DNA]</scope>
    <source>
        <strain evidence="2">MV-1</strain>
    </source>
</reference>
<dbReference type="RefSeq" id="WP_069956764.1">
    <property type="nucleotide sequence ID" value="NZ_MCGG01000008.1"/>
</dbReference>
<evidence type="ECO:0000313" key="2">
    <source>
        <dbReference type="Proteomes" id="UP000095347"/>
    </source>
</evidence>
<dbReference type="STRING" id="28181.BEN30_04265"/>
<dbReference type="OrthoDB" id="9928834at2"/>
<comment type="caution">
    <text evidence="1">The sequence shown here is derived from an EMBL/GenBank/DDBJ whole genome shotgun (WGS) entry which is preliminary data.</text>
</comment>
<proteinExistence type="predicted"/>
<gene>
    <name evidence="1" type="ORF">BEN30_04265</name>
</gene>